<sequence length="116" mass="13166">MDSTKWLKVLLPLVKEFVKGRRLPNRKNKYCCSKCGETWEVESRLPISEAKRITNCTHCHSLAGELQFENPLQLESYRKAKIKKASEALERAGETSLDCVMKQALIEAGKSLKDAL</sequence>
<dbReference type="PATRIC" id="fig|1260221.3.peg.3349"/>
<evidence type="ECO:0000313" key="1">
    <source>
        <dbReference type="EMBL" id="CCO59508.1"/>
    </source>
</evidence>
<gene>
    <name evidence="1" type="ORF">VIBNI_A3531</name>
</gene>
<protein>
    <submittedName>
        <fullName evidence="1">Uncharacterized protein</fullName>
    </submittedName>
</protein>
<evidence type="ECO:0000313" key="2">
    <source>
        <dbReference type="Proteomes" id="UP000016895"/>
    </source>
</evidence>
<keyword evidence="2" id="KW-1185">Reference proteome</keyword>
<dbReference type="KEGG" id="vni:VIBNI_A3531"/>
<dbReference type="RefSeq" id="WP_022551935.1">
    <property type="nucleotide sequence ID" value="NC_022528.1"/>
</dbReference>
<dbReference type="STRING" id="28173.VIBNI_A3531"/>
<accession>U4KFI8</accession>
<dbReference type="Proteomes" id="UP000016895">
    <property type="component" value="Chromosome 1"/>
</dbReference>
<organism evidence="1 2">
    <name type="scientific">Vibrio nigripulchritudo</name>
    <dbReference type="NCBI Taxonomy" id="28173"/>
    <lineage>
        <taxon>Bacteria</taxon>
        <taxon>Pseudomonadati</taxon>
        <taxon>Pseudomonadota</taxon>
        <taxon>Gammaproteobacteria</taxon>
        <taxon>Vibrionales</taxon>
        <taxon>Vibrionaceae</taxon>
        <taxon>Vibrio</taxon>
    </lineage>
</organism>
<proteinExistence type="predicted"/>
<dbReference type="EMBL" id="FO203526">
    <property type="protein sequence ID" value="CCO59508.1"/>
    <property type="molecule type" value="Genomic_DNA"/>
</dbReference>
<dbReference type="AlphaFoldDB" id="U4KFI8"/>
<name>U4KFI8_9VIBR</name>
<reference evidence="1 2" key="1">
    <citation type="journal article" date="2013" name="ISME J.">
        <title>Comparative genomics of pathogenic lineages of Vibrio nigripulchritudo identifies virulence-associated traits.</title>
        <authorList>
            <person name="Goudenege D."/>
            <person name="Labreuche Y."/>
            <person name="Krin E."/>
            <person name="Ansquer D."/>
            <person name="Mangenot S."/>
            <person name="Calteau A."/>
            <person name="Medigue C."/>
            <person name="Mazel D."/>
            <person name="Polz M.F."/>
            <person name="Le Roux F."/>
        </authorList>
    </citation>
    <scope>NUCLEOTIDE SEQUENCE [LARGE SCALE GENOMIC DNA]</scope>
    <source>
        <strain evidence="2">SnF1</strain>
    </source>
</reference>